<sequence>MNLNDAFGIAVALLLTYSGMACLSLAMPRHYDQVWGRDPSASHTRVLRAAGILLLLLALLPCVGLWGNTVGVVAWLGWLSAGALLWVGMLSWSPRPAMRTAALAVVISIAGVGFGF</sequence>
<reference evidence="3" key="1">
    <citation type="submission" date="2015-12" db="EMBL/GenBank/DDBJ databases">
        <title>FDA dAtabase for Regulatory Grade micrObial Sequences (FDA-ARGOS): Supporting development and validation of Infectious Disease Dx tests.</title>
        <authorList>
            <person name="Case J."/>
            <person name="Tallon L."/>
            <person name="Sadzewicz L."/>
            <person name="Sengamalay N."/>
            <person name="Ott S."/>
            <person name="Godinez A."/>
            <person name="Nagaraj S."/>
            <person name="Nadendla S."/>
            <person name="Sichtig H."/>
        </authorList>
    </citation>
    <scope>NUCLEOTIDE SEQUENCE [LARGE SCALE GENOMIC DNA]</scope>
    <source>
        <strain evidence="3">FDAARGOS_147</strain>
    </source>
</reference>
<protein>
    <submittedName>
        <fullName evidence="2">DUF3325 domain-containing protein</fullName>
    </submittedName>
</protein>
<gene>
    <name evidence="2" type="ORF">AL504_02595</name>
</gene>
<keyword evidence="1" id="KW-0472">Membrane</keyword>
<dbReference type="InterPro" id="IPR021762">
    <property type="entry name" value="DUF3325"/>
</dbReference>
<evidence type="ECO:0000313" key="3">
    <source>
        <dbReference type="Proteomes" id="UP000060602"/>
    </source>
</evidence>
<dbReference type="Pfam" id="PF11804">
    <property type="entry name" value="DUF3325"/>
    <property type="match status" value="1"/>
</dbReference>
<dbReference type="EMBL" id="CP014060">
    <property type="protein sequence ID" value="AMG35034.1"/>
    <property type="molecule type" value="Genomic_DNA"/>
</dbReference>
<keyword evidence="1" id="KW-0812">Transmembrane</keyword>
<feature type="transmembrane region" description="Helical" evidence="1">
    <location>
        <begin position="97"/>
        <end position="115"/>
    </location>
</feature>
<keyword evidence="1" id="KW-1133">Transmembrane helix</keyword>
<name>A0A0X8NVB8_ALCXX</name>
<feature type="transmembrane region" description="Helical" evidence="1">
    <location>
        <begin position="46"/>
        <end position="66"/>
    </location>
</feature>
<dbReference type="RefSeq" id="WP_061071075.1">
    <property type="nucleotide sequence ID" value="NZ_CP014060.2"/>
</dbReference>
<organism evidence="2 3">
    <name type="scientific">Alcaligenes xylosoxydans xylosoxydans</name>
    <name type="common">Achromobacter xylosoxidans</name>
    <dbReference type="NCBI Taxonomy" id="85698"/>
    <lineage>
        <taxon>Bacteria</taxon>
        <taxon>Pseudomonadati</taxon>
        <taxon>Pseudomonadota</taxon>
        <taxon>Betaproteobacteria</taxon>
        <taxon>Burkholderiales</taxon>
        <taxon>Alcaligenaceae</taxon>
        <taxon>Achromobacter</taxon>
    </lineage>
</organism>
<evidence type="ECO:0000256" key="1">
    <source>
        <dbReference type="SAM" id="Phobius"/>
    </source>
</evidence>
<evidence type="ECO:0000313" key="2">
    <source>
        <dbReference type="EMBL" id="AMG35034.1"/>
    </source>
</evidence>
<proteinExistence type="predicted"/>
<dbReference type="Proteomes" id="UP000060602">
    <property type="component" value="Chromosome"/>
</dbReference>
<accession>A0A0X8NVB8</accession>
<dbReference type="AlphaFoldDB" id="A0A0X8NVB8"/>
<feature type="transmembrane region" description="Helical" evidence="1">
    <location>
        <begin position="72"/>
        <end position="90"/>
    </location>
</feature>
<feature type="transmembrane region" description="Helical" evidence="1">
    <location>
        <begin position="6"/>
        <end position="26"/>
    </location>
</feature>